<dbReference type="InterPro" id="IPR007712">
    <property type="entry name" value="RelE/ParE_toxin"/>
</dbReference>
<comment type="caution">
    <text evidence="3">The sequence shown here is derived from an EMBL/GenBank/DDBJ whole genome shotgun (WGS) entry which is preliminary data.</text>
</comment>
<feature type="transmembrane region" description="Helical" evidence="2">
    <location>
        <begin position="66"/>
        <end position="85"/>
    </location>
</feature>
<dbReference type="Proteomes" id="UP000014977">
    <property type="component" value="Unassembled WGS sequence"/>
</dbReference>
<reference evidence="3 4" key="1">
    <citation type="journal article" date="2013" name="Genome Announc.">
        <title>Draft genome sequences for three mercury-methylating, sulfate-reducing bacteria.</title>
        <authorList>
            <person name="Brown S.D."/>
            <person name="Hurt R.A.Jr."/>
            <person name="Gilmour C.C."/>
            <person name="Elias D.A."/>
        </authorList>
    </citation>
    <scope>NUCLEOTIDE SEQUENCE [LARGE SCALE GENOMIC DNA]</scope>
    <source>
        <strain evidence="3 4">DSM 2059</strain>
    </source>
</reference>
<evidence type="ECO:0000256" key="2">
    <source>
        <dbReference type="SAM" id="Phobius"/>
    </source>
</evidence>
<keyword evidence="2" id="KW-0812">Transmembrane</keyword>
<keyword evidence="1" id="KW-1277">Toxin-antitoxin system</keyword>
<dbReference type="Pfam" id="PF05016">
    <property type="entry name" value="ParE_toxin"/>
    <property type="match status" value="1"/>
</dbReference>
<dbReference type="RefSeq" id="WP_020875916.1">
    <property type="nucleotide sequence ID" value="NZ_ATHJ01000064.1"/>
</dbReference>
<gene>
    <name evidence="3" type="ORF">dsmv_1532</name>
</gene>
<dbReference type="AlphaFoldDB" id="S7V7A6"/>
<dbReference type="STRING" id="897.B2D07_07945"/>
<keyword evidence="2" id="KW-1133">Transmembrane helix</keyword>
<keyword evidence="4" id="KW-1185">Reference proteome</keyword>
<keyword evidence="2" id="KW-0472">Membrane</keyword>
<name>S7V7A6_DESML</name>
<sequence length="98" mass="11577">MDLPLLIRSEAEADIDEAYRWYEDQQEGLGAEFVKVLEDAFAKIRTHPEMYPLVHRNAHRLLIPKFPYGIFYIVEPEAIIVFAVFHGHRDPRRLKNRS</sequence>
<organism evidence="3 4">
    <name type="scientific">Desulfococcus multivorans DSM 2059</name>
    <dbReference type="NCBI Taxonomy" id="1121405"/>
    <lineage>
        <taxon>Bacteria</taxon>
        <taxon>Pseudomonadati</taxon>
        <taxon>Thermodesulfobacteriota</taxon>
        <taxon>Desulfobacteria</taxon>
        <taxon>Desulfobacterales</taxon>
        <taxon>Desulfococcaceae</taxon>
        <taxon>Desulfococcus</taxon>
    </lineage>
</organism>
<dbReference type="EMBL" id="ATHJ01000064">
    <property type="protein sequence ID" value="EPR42544.1"/>
    <property type="molecule type" value="Genomic_DNA"/>
</dbReference>
<protein>
    <submittedName>
        <fullName evidence="3">Plasmid stabilization system</fullName>
    </submittedName>
</protein>
<dbReference type="Gene3D" id="3.30.2310.20">
    <property type="entry name" value="RelE-like"/>
    <property type="match status" value="1"/>
</dbReference>
<evidence type="ECO:0000256" key="1">
    <source>
        <dbReference type="ARBA" id="ARBA00022649"/>
    </source>
</evidence>
<evidence type="ECO:0000313" key="4">
    <source>
        <dbReference type="Proteomes" id="UP000014977"/>
    </source>
</evidence>
<evidence type="ECO:0000313" key="3">
    <source>
        <dbReference type="EMBL" id="EPR42544.1"/>
    </source>
</evidence>
<dbReference type="eggNOG" id="COG3668">
    <property type="taxonomic scope" value="Bacteria"/>
</dbReference>
<dbReference type="OrthoDB" id="199685at2"/>
<dbReference type="InterPro" id="IPR035093">
    <property type="entry name" value="RelE/ParE_toxin_dom_sf"/>
</dbReference>
<accession>S7V7A6</accession>
<proteinExistence type="predicted"/>